<dbReference type="GO" id="GO:0016020">
    <property type="term" value="C:membrane"/>
    <property type="evidence" value="ECO:0007669"/>
    <property type="project" value="UniProtKB-SubCell"/>
</dbReference>
<evidence type="ECO:0000256" key="5">
    <source>
        <dbReference type="ARBA" id="ARBA00022989"/>
    </source>
</evidence>
<dbReference type="PROSITE" id="PS50866">
    <property type="entry name" value="GOLD"/>
    <property type="match status" value="1"/>
</dbReference>
<evidence type="ECO:0000256" key="8">
    <source>
        <dbReference type="SAM" id="Phobius"/>
    </source>
</evidence>
<keyword evidence="5 8" id="KW-1133">Transmembrane helix</keyword>
<feature type="signal peptide" evidence="9">
    <location>
        <begin position="1"/>
        <end position="28"/>
    </location>
</feature>
<dbReference type="InterPro" id="IPR015720">
    <property type="entry name" value="Emp24-like"/>
</dbReference>
<dbReference type="InterPro" id="IPR009038">
    <property type="entry name" value="GOLD_dom"/>
</dbReference>
<keyword evidence="4 9" id="KW-0732">Signal</keyword>
<accession>A0AAV1E6H6</accession>
<evidence type="ECO:0000256" key="2">
    <source>
        <dbReference type="ARBA" id="ARBA00007104"/>
    </source>
</evidence>
<evidence type="ECO:0000313" key="11">
    <source>
        <dbReference type="EMBL" id="CAI9114614.1"/>
    </source>
</evidence>
<dbReference type="AlphaFoldDB" id="A0AAV1E6H6"/>
<evidence type="ECO:0000256" key="3">
    <source>
        <dbReference type="ARBA" id="ARBA00022692"/>
    </source>
</evidence>
<sequence length="221" mass="24540">MMWKMRSCGFGVPILVVFLAVVVPTVKSVWLDVPWEGVKCVSEDIRRSVVVLADYYVIPDEDDGGHHANFTPAISVKVTSPYGSNIHHEEKVTHGQFAFTASEDGDYVACFSVVGEHKGGKGATVGIDWKTGIAAKDWESVAKKEKIDGLELELSKLEGAVDAIRENLIYLKEREAEMRVVSERTNARVASFSIMSIAVCIMVSLVQVGYLKRYFQKRKLI</sequence>
<evidence type="ECO:0000256" key="7">
    <source>
        <dbReference type="RuleBase" id="RU003827"/>
    </source>
</evidence>
<keyword evidence="3 7" id="KW-0812">Transmembrane</keyword>
<comment type="subcellular location">
    <subcellularLocation>
        <location evidence="1 7">Membrane</location>
        <topology evidence="1 7">Single-pass type I membrane protein</topology>
    </subcellularLocation>
</comment>
<feature type="domain" description="GOLD" evidence="10">
    <location>
        <begin position="38"/>
        <end position="156"/>
    </location>
</feature>
<comment type="similarity">
    <text evidence="2 7">Belongs to the EMP24/GP25L family.</text>
</comment>
<protein>
    <submittedName>
        <fullName evidence="11">OLC1v1015372C1</fullName>
    </submittedName>
</protein>
<keyword evidence="12" id="KW-1185">Reference proteome</keyword>
<evidence type="ECO:0000259" key="10">
    <source>
        <dbReference type="PROSITE" id="PS50866"/>
    </source>
</evidence>
<evidence type="ECO:0000256" key="4">
    <source>
        <dbReference type="ARBA" id="ARBA00022729"/>
    </source>
</evidence>
<evidence type="ECO:0000256" key="1">
    <source>
        <dbReference type="ARBA" id="ARBA00004479"/>
    </source>
</evidence>
<evidence type="ECO:0000256" key="9">
    <source>
        <dbReference type="SAM" id="SignalP"/>
    </source>
</evidence>
<dbReference type="SMART" id="SM01190">
    <property type="entry name" value="EMP24_GP25L"/>
    <property type="match status" value="1"/>
</dbReference>
<keyword evidence="6 8" id="KW-0472">Membrane</keyword>
<gene>
    <name evidence="11" type="ORF">OLC1_LOCUS21314</name>
</gene>
<reference evidence="11" key="1">
    <citation type="submission" date="2023-03" db="EMBL/GenBank/DDBJ databases">
        <authorList>
            <person name="Julca I."/>
        </authorList>
    </citation>
    <scope>NUCLEOTIDE SEQUENCE</scope>
</reference>
<evidence type="ECO:0000256" key="6">
    <source>
        <dbReference type="ARBA" id="ARBA00023136"/>
    </source>
</evidence>
<dbReference type="Pfam" id="PF01105">
    <property type="entry name" value="EMP24_GP25L"/>
    <property type="match status" value="1"/>
</dbReference>
<evidence type="ECO:0000313" key="12">
    <source>
        <dbReference type="Proteomes" id="UP001161247"/>
    </source>
</evidence>
<dbReference type="EMBL" id="OX459125">
    <property type="protein sequence ID" value="CAI9114614.1"/>
    <property type="molecule type" value="Genomic_DNA"/>
</dbReference>
<name>A0AAV1E6H6_OLDCO</name>
<organism evidence="11 12">
    <name type="scientific">Oldenlandia corymbosa var. corymbosa</name>
    <dbReference type="NCBI Taxonomy" id="529605"/>
    <lineage>
        <taxon>Eukaryota</taxon>
        <taxon>Viridiplantae</taxon>
        <taxon>Streptophyta</taxon>
        <taxon>Embryophyta</taxon>
        <taxon>Tracheophyta</taxon>
        <taxon>Spermatophyta</taxon>
        <taxon>Magnoliopsida</taxon>
        <taxon>eudicotyledons</taxon>
        <taxon>Gunneridae</taxon>
        <taxon>Pentapetalae</taxon>
        <taxon>asterids</taxon>
        <taxon>lamiids</taxon>
        <taxon>Gentianales</taxon>
        <taxon>Rubiaceae</taxon>
        <taxon>Rubioideae</taxon>
        <taxon>Spermacoceae</taxon>
        <taxon>Hedyotis-Oldenlandia complex</taxon>
        <taxon>Oldenlandia</taxon>
    </lineage>
</organism>
<dbReference type="Proteomes" id="UP001161247">
    <property type="component" value="Chromosome 8"/>
</dbReference>
<dbReference type="PANTHER" id="PTHR22811">
    <property type="entry name" value="TRANSMEMBRANE EMP24 DOMAIN-CONTAINING PROTEIN"/>
    <property type="match status" value="1"/>
</dbReference>
<proteinExistence type="inferred from homology"/>
<feature type="chain" id="PRO_5043594984" evidence="9">
    <location>
        <begin position="29"/>
        <end position="221"/>
    </location>
</feature>
<feature type="transmembrane region" description="Helical" evidence="8">
    <location>
        <begin position="189"/>
        <end position="211"/>
    </location>
</feature>